<keyword evidence="4" id="KW-0808">Transferase</keyword>
<evidence type="ECO:0000256" key="2">
    <source>
        <dbReference type="ARBA" id="ARBA00005179"/>
    </source>
</evidence>
<evidence type="ECO:0000256" key="6">
    <source>
        <dbReference type="ARBA" id="ARBA00022989"/>
    </source>
</evidence>
<gene>
    <name evidence="11" type="ORF">PCANC_21418</name>
</gene>
<feature type="compositionally biased region" description="Basic and acidic residues" evidence="8">
    <location>
        <begin position="113"/>
        <end position="137"/>
    </location>
</feature>
<dbReference type="STRING" id="200324.A0A2N5RZM1"/>
<proteinExistence type="inferred from homology"/>
<evidence type="ECO:0000256" key="1">
    <source>
        <dbReference type="ARBA" id="ARBA00004141"/>
    </source>
</evidence>
<dbReference type="EMBL" id="PGCJ01001315">
    <property type="protein sequence ID" value="PLW06446.1"/>
    <property type="molecule type" value="Genomic_DNA"/>
</dbReference>
<comment type="similarity">
    <text evidence="3">Belongs to the wax synthase family.</text>
</comment>
<organism evidence="11 12">
    <name type="scientific">Puccinia coronata f. sp. avenae</name>
    <dbReference type="NCBI Taxonomy" id="200324"/>
    <lineage>
        <taxon>Eukaryota</taxon>
        <taxon>Fungi</taxon>
        <taxon>Dikarya</taxon>
        <taxon>Basidiomycota</taxon>
        <taxon>Pucciniomycotina</taxon>
        <taxon>Pucciniomycetes</taxon>
        <taxon>Pucciniales</taxon>
        <taxon>Pucciniaceae</taxon>
        <taxon>Puccinia</taxon>
    </lineage>
</organism>
<feature type="domain" description="Wax synthase" evidence="10">
    <location>
        <begin position="343"/>
        <end position="418"/>
    </location>
</feature>
<keyword evidence="7 9" id="KW-0472">Membrane</keyword>
<feature type="transmembrane region" description="Helical" evidence="9">
    <location>
        <begin position="14"/>
        <end position="32"/>
    </location>
</feature>
<protein>
    <recommendedName>
        <fullName evidence="10">Wax synthase domain-containing protein</fullName>
    </recommendedName>
</protein>
<dbReference type="InterPro" id="IPR044851">
    <property type="entry name" value="Wax_synthase"/>
</dbReference>
<comment type="subcellular location">
    <subcellularLocation>
        <location evidence="1">Membrane</location>
        <topology evidence="1">Multi-pass membrane protein</topology>
    </subcellularLocation>
</comment>
<dbReference type="GO" id="GO:0016020">
    <property type="term" value="C:membrane"/>
    <property type="evidence" value="ECO:0007669"/>
    <property type="project" value="UniProtKB-SubCell"/>
</dbReference>
<sequence length="516" mass="58893">MSILESLPCPQSPWLAWIGVPLELLQAIFLHPYFQINYPKSTRLYRLMVIPICIYMAFASIPRRTIWPIDKFVHFNFGFVTMPTFHFICLSIIYGLHQGPVFKSEVELFNQKAQKDTQGHDEKQEGKELDQHVEKRSKSPAKYSSTQARNRKSKSNLQAKFTTNAGEEKQKTLPPADESSIIQNDSTKSTVERPPSFGELVRWISALIMNPRGLICTWSPPEHVVPIQKNLEFRKFMINLIVRTVIMHFWFQLVCALGVEVVINSKADTNHFLFERLGFPSWRIMKLYTPFFLTVVLGGGAYSGFALAGGLFNIVEISTILFLQWLLPEGNSLRPEPINPSNYPPLFNNPWFKTSLTDFWGKGWQAVFRLHFLFCGAQPMYAIFKRYGKNIGKMAAVMGAMGLSAAMHEFCLTAVSKIDPTFASCRMFLSQGIGIVLEALFKQFTGRKVSGILGWSWTFGFMILNGKPMVDSWIERELGKGVVPFKEWGLIHHLVPFGPLITDEVYAYLMSWVKIF</sequence>
<feature type="transmembrane region" description="Helical" evidence="9">
    <location>
        <begin position="73"/>
        <end position="96"/>
    </location>
</feature>
<evidence type="ECO:0000256" key="3">
    <source>
        <dbReference type="ARBA" id="ARBA00007282"/>
    </source>
</evidence>
<reference evidence="11 12" key="1">
    <citation type="submission" date="2017-11" db="EMBL/GenBank/DDBJ databases">
        <title>De novo assembly and phasing of dikaryotic genomes from two isolates of Puccinia coronata f. sp. avenae, the causal agent of oat crown rust.</title>
        <authorList>
            <person name="Miller M.E."/>
            <person name="Zhang Y."/>
            <person name="Omidvar V."/>
            <person name="Sperschneider J."/>
            <person name="Schwessinger B."/>
            <person name="Raley C."/>
            <person name="Palmer J.M."/>
            <person name="Garnica D."/>
            <person name="Upadhyaya N."/>
            <person name="Rathjen J."/>
            <person name="Taylor J.M."/>
            <person name="Park R.F."/>
            <person name="Dodds P.N."/>
            <person name="Hirsch C.D."/>
            <person name="Kianian S.F."/>
            <person name="Figueroa M."/>
        </authorList>
    </citation>
    <scope>NUCLEOTIDE SEQUENCE [LARGE SCALE GENOMIC DNA]</scope>
    <source>
        <strain evidence="11">12NC29</strain>
    </source>
</reference>
<dbReference type="PANTHER" id="PTHR31595:SF57">
    <property type="entry name" value="OS04G0481900 PROTEIN"/>
    <property type="match status" value="1"/>
</dbReference>
<name>A0A2N5RZM1_9BASI</name>
<accession>A0A2N5RZM1</accession>
<keyword evidence="6 9" id="KW-1133">Transmembrane helix</keyword>
<evidence type="ECO:0000256" key="7">
    <source>
        <dbReference type="ARBA" id="ARBA00023136"/>
    </source>
</evidence>
<dbReference type="GO" id="GO:0008374">
    <property type="term" value="F:O-acyltransferase activity"/>
    <property type="evidence" value="ECO:0007669"/>
    <property type="project" value="InterPro"/>
</dbReference>
<dbReference type="OrthoDB" id="1077582at2759"/>
<evidence type="ECO:0000256" key="4">
    <source>
        <dbReference type="ARBA" id="ARBA00022679"/>
    </source>
</evidence>
<evidence type="ECO:0000313" key="11">
    <source>
        <dbReference type="EMBL" id="PLW06446.1"/>
    </source>
</evidence>
<keyword evidence="12" id="KW-1185">Reference proteome</keyword>
<evidence type="ECO:0000313" key="12">
    <source>
        <dbReference type="Proteomes" id="UP000235388"/>
    </source>
</evidence>
<dbReference type="AlphaFoldDB" id="A0A2N5RZM1"/>
<feature type="transmembrane region" description="Helical" evidence="9">
    <location>
        <begin position="236"/>
        <end position="259"/>
    </location>
</feature>
<dbReference type="PANTHER" id="PTHR31595">
    <property type="entry name" value="LONG-CHAIN-ALCOHOL O-FATTY-ACYLTRANSFERASE 3-RELATED"/>
    <property type="match status" value="1"/>
</dbReference>
<dbReference type="Pfam" id="PF13813">
    <property type="entry name" value="MBOAT_2"/>
    <property type="match status" value="1"/>
</dbReference>
<feature type="transmembrane region" description="Helical" evidence="9">
    <location>
        <begin position="44"/>
        <end position="61"/>
    </location>
</feature>
<feature type="region of interest" description="Disordered" evidence="8">
    <location>
        <begin position="113"/>
        <end position="193"/>
    </location>
</feature>
<evidence type="ECO:0000256" key="8">
    <source>
        <dbReference type="SAM" id="MobiDB-lite"/>
    </source>
</evidence>
<evidence type="ECO:0000259" key="10">
    <source>
        <dbReference type="Pfam" id="PF13813"/>
    </source>
</evidence>
<evidence type="ECO:0000256" key="5">
    <source>
        <dbReference type="ARBA" id="ARBA00022692"/>
    </source>
</evidence>
<dbReference type="InterPro" id="IPR032805">
    <property type="entry name" value="Wax_synthase_dom"/>
</dbReference>
<evidence type="ECO:0000256" key="9">
    <source>
        <dbReference type="SAM" id="Phobius"/>
    </source>
</evidence>
<feature type="compositionally biased region" description="Polar residues" evidence="8">
    <location>
        <begin position="180"/>
        <end position="189"/>
    </location>
</feature>
<keyword evidence="5 9" id="KW-0812">Transmembrane</keyword>
<comment type="caution">
    <text evidence="11">The sequence shown here is derived from an EMBL/GenBank/DDBJ whole genome shotgun (WGS) entry which is preliminary data.</text>
</comment>
<dbReference type="GO" id="GO:0006629">
    <property type="term" value="P:lipid metabolic process"/>
    <property type="evidence" value="ECO:0007669"/>
    <property type="project" value="InterPro"/>
</dbReference>
<feature type="compositionally biased region" description="Polar residues" evidence="8">
    <location>
        <begin position="155"/>
        <end position="165"/>
    </location>
</feature>
<dbReference type="Proteomes" id="UP000235388">
    <property type="component" value="Unassembled WGS sequence"/>
</dbReference>
<comment type="pathway">
    <text evidence="2">Secondary metabolite biosynthesis.</text>
</comment>